<organism evidence="2 3">
    <name type="scientific">Salix dunnii</name>
    <dbReference type="NCBI Taxonomy" id="1413687"/>
    <lineage>
        <taxon>Eukaryota</taxon>
        <taxon>Viridiplantae</taxon>
        <taxon>Streptophyta</taxon>
        <taxon>Embryophyta</taxon>
        <taxon>Tracheophyta</taxon>
        <taxon>Spermatophyta</taxon>
        <taxon>Magnoliopsida</taxon>
        <taxon>eudicotyledons</taxon>
        <taxon>Gunneridae</taxon>
        <taxon>Pentapetalae</taxon>
        <taxon>rosids</taxon>
        <taxon>fabids</taxon>
        <taxon>Malpighiales</taxon>
        <taxon>Salicaceae</taxon>
        <taxon>Saliceae</taxon>
        <taxon>Salix</taxon>
    </lineage>
</organism>
<dbReference type="AlphaFoldDB" id="A0A835TJR5"/>
<feature type="region of interest" description="Disordered" evidence="1">
    <location>
        <begin position="52"/>
        <end position="71"/>
    </location>
</feature>
<gene>
    <name evidence="2" type="ORF">SADUNF_Sadunf01G0030200</name>
</gene>
<sequence>MDYNIYDQSVMCYGGYSNESLASECGCYRGYEGIPYRELGCKVSIPITGDFDTGRTPSSDGEQPLINTITC</sequence>
<dbReference type="EMBL" id="JADGMS010000001">
    <property type="protein sequence ID" value="KAF9688844.1"/>
    <property type="molecule type" value="Genomic_DNA"/>
</dbReference>
<proteinExistence type="predicted"/>
<keyword evidence="3" id="KW-1185">Reference proteome</keyword>
<evidence type="ECO:0000256" key="1">
    <source>
        <dbReference type="SAM" id="MobiDB-lite"/>
    </source>
</evidence>
<accession>A0A835TJR5</accession>
<comment type="caution">
    <text evidence="2">The sequence shown here is derived from an EMBL/GenBank/DDBJ whole genome shotgun (WGS) entry which is preliminary data.</text>
</comment>
<reference evidence="2 3" key="1">
    <citation type="submission" date="2020-10" db="EMBL/GenBank/DDBJ databases">
        <title>Plant Genome Project.</title>
        <authorList>
            <person name="Zhang R.-G."/>
        </authorList>
    </citation>
    <scope>NUCLEOTIDE SEQUENCE [LARGE SCALE GENOMIC DNA]</scope>
    <source>
        <strain evidence="2">FAFU-HL-1</strain>
        <tissue evidence="2">Leaf</tissue>
    </source>
</reference>
<evidence type="ECO:0000313" key="3">
    <source>
        <dbReference type="Proteomes" id="UP000657918"/>
    </source>
</evidence>
<dbReference type="Proteomes" id="UP000657918">
    <property type="component" value="Unassembled WGS sequence"/>
</dbReference>
<evidence type="ECO:0000313" key="2">
    <source>
        <dbReference type="EMBL" id="KAF9688844.1"/>
    </source>
</evidence>
<name>A0A835TJR5_9ROSI</name>
<feature type="compositionally biased region" description="Polar residues" evidence="1">
    <location>
        <begin position="55"/>
        <end position="71"/>
    </location>
</feature>
<protein>
    <submittedName>
        <fullName evidence="2">Uncharacterized protein</fullName>
    </submittedName>
</protein>